<accession>A0A645J2M7</accession>
<proteinExistence type="predicted"/>
<protein>
    <submittedName>
        <fullName evidence="1">Uncharacterized protein</fullName>
    </submittedName>
</protein>
<dbReference type="AlphaFoldDB" id="A0A645J2M7"/>
<comment type="caution">
    <text evidence="1">The sequence shown here is derived from an EMBL/GenBank/DDBJ whole genome shotgun (WGS) entry which is preliminary data.</text>
</comment>
<sequence length="51" mass="6051">MILKLLLASYVDSYKYLNEIVNQDILSLYNESNLVNMKLTLVMFLFVEYVE</sequence>
<reference evidence="1" key="1">
    <citation type="submission" date="2019-08" db="EMBL/GenBank/DDBJ databases">
        <authorList>
            <person name="Kucharzyk K."/>
            <person name="Murdoch R.W."/>
            <person name="Higgins S."/>
            <person name="Loffler F."/>
        </authorList>
    </citation>
    <scope>NUCLEOTIDE SEQUENCE</scope>
</reference>
<dbReference type="EMBL" id="VSSQ01128968">
    <property type="protein sequence ID" value="MPN57440.1"/>
    <property type="molecule type" value="Genomic_DNA"/>
</dbReference>
<evidence type="ECO:0000313" key="1">
    <source>
        <dbReference type="EMBL" id="MPN57440.1"/>
    </source>
</evidence>
<gene>
    <name evidence="1" type="ORF">SDC9_205134</name>
</gene>
<organism evidence="1">
    <name type="scientific">bioreactor metagenome</name>
    <dbReference type="NCBI Taxonomy" id="1076179"/>
    <lineage>
        <taxon>unclassified sequences</taxon>
        <taxon>metagenomes</taxon>
        <taxon>ecological metagenomes</taxon>
    </lineage>
</organism>
<name>A0A645J2M7_9ZZZZ</name>